<dbReference type="CDD" id="cd07344">
    <property type="entry name" value="M48_yhfN_like"/>
    <property type="match status" value="1"/>
</dbReference>
<dbReference type="InterPro" id="IPR053136">
    <property type="entry name" value="UTP_pyrophosphatase-like"/>
</dbReference>
<dbReference type="PANTHER" id="PTHR30399:SF1">
    <property type="entry name" value="UTP PYROPHOSPHATASE"/>
    <property type="match status" value="1"/>
</dbReference>
<accession>A0A7J4MVQ2</accession>
<organism evidence="2 3">
    <name type="scientific">Methanothermobacter thermautotrophicus</name>
    <name type="common">Methanobacterium thermoformicicum</name>
    <dbReference type="NCBI Taxonomy" id="145262"/>
    <lineage>
        <taxon>Archaea</taxon>
        <taxon>Methanobacteriati</taxon>
        <taxon>Methanobacteriota</taxon>
        <taxon>Methanomada group</taxon>
        <taxon>Methanobacteria</taxon>
        <taxon>Methanobacteriales</taxon>
        <taxon>Methanobacteriaceae</taxon>
        <taxon>Methanothermobacter</taxon>
    </lineage>
</organism>
<dbReference type="InterPro" id="IPR002725">
    <property type="entry name" value="YgjP-like_metallopeptidase"/>
</dbReference>
<dbReference type="Proteomes" id="UP000538031">
    <property type="component" value="Unassembled WGS sequence"/>
</dbReference>
<dbReference type="EMBL" id="DUHT01000043">
    <property type="protein sequence ID" value="HIH64727.1"/>
    <property type="molecule type" value="Genomic_DNA"/>
</dbReference>
<dbReference type="AlphaFoldDB" id="A0A7J4MVQ2"/>
<evidence type="ECO:0000313" key="3">
    <source>
        <dbReference type="Proteomes" id="UP000538031"/>
    </source>
</evidence>
<dbReference type="Gene3D" id="3.30.2010.10">
    <property type="entry name" value="Metalloproteases ('zincins'), catalytic domain"/>
    <property type="match status" value="1"/>
</dbReference>
<reference evidence="3" key="1">
    <citation type="journal article" date="2020" name="bioRxiv">
        <title>A rank-normalized archaeal taxonomy based on genome phylogeny resolves widespread incomplete and uneven classifications.</title>
        <authorList>
            <person name="Rinke C."/>
            <person name="Chuvochina M."/>
            <person name="Mussig A.J."/>
            <person name="Chaumeil P.-A."/>
            <person name="Waite D.W."/>
            <person name="Whitman W.B."/>
            <person name="Parks D.H."/>
            <person name="Hugenholtz P."/>
        </authorList>
    </citation>
    <scope>NUCLEOTIDE SEQUENCE [LARGE SCALE GENOMIC DNA]</scope>
</reference>
<gene>
    <name evidence="2" type="ORF">HA285_03895</name>
</gene>
<protein>
    <submittedName>
        <fullName evidence="2">M48 family metallopeptidase</fullName>
    </submittedName>
</protein>
<sequence length="188" mass="22750">MDRFMAGDLEVRCEVIYRRVKNPRIELRFDSLRLILPADFTGDPMEVLSSRSDWIQRKIHEFHEMLERASDLELEYRRDKELRSLVSGFLDHYSDVLGVEYGRVRFRRMRSRWGSCSSRGNLSFNTLLSHLPDRMVEYVVLHELVHLREMNHSPRFWGILESEMPDCTERRRMLRYYWARLYMEGLVD</sequence>
<dbReference type="GeneID" id="24854075"/>
<name>A0A7J4MVQ2_METTF</name>
<evidence type="ECO:0000313" key="2">
    <source>
        <dbReference type="EMBL" id="HIH64727.1"/>
    </source>
</evidence>
<feature type="domain" description="YgjP-like metallopeptidase" evidence="1">
    <location>
        <begin position="79"/>
        <end position="175"/>
    </location>
</feature>
<comment type="caution">
    <text evidence="2">The sequence shown here is derived from an EMBL/GenBank/DDBJ whole genome shotgun (WGS) entry which is preliminary data.</text>
</comment>
<dbReference type="RefSeq" id="WP_048175583.1">
    <property type="nucleotide sequence ID" value="NZ_CP194219.1"/>
</dbReference>
<dbReference type="Pfam" id="PF01863">
    <property type="entry name" value="YgjP-like"/>
    <property type="match status" value="1"/>
</dbReference>
<proteinExistence type="predicted"/>
<evidence type="ECO:0000259" key="1">
    <source>
        <dbReference type="Pfam" id="PF01863"/>
    </source>
</evidence>
<dbReference type="PANTHER" id="PTHR30399">
    <property type="entry name" value="UNCHARACTERIZED PROTEIN YGJP"/>
    <property type="match status" value="1"/>
</dbReference>